<evidence type="ECO:0000313" key="2">
    <source>
        <dbReference type="Proteomes" id="UP001472677"/>
    </source>
</evidence>
<organism evidence="1 2">
    <name type="scientific">Hibiscus sabdariffa</name>
    <name type="common">roselle</name>
    <dbReference type="NCBI Taxonomy" id="183260"/>
    <lineage>
        <taxon>Eukaryota</taxon>
        <taxon>Viridiplantae</taxon>
        <taxon>Streptophyta</taxon>
        <taxon>Embryophyta</taxon>
        <taxon>Tracheophyta</taxon>
        <taxon>Spermatophyta</taxon>
        <taxon>Magnoliopsida</taxon>
        <taxon>eudicotyledons</taxon>
        <taxon>Gunneridae</taxon>
        <taxon>Pentapetalae</taxon>
        <taxon>rosids</taxon>
        <taxon>malvids</taxon>
        <taxon>Malvales</taxon>
        <taxon>Malvaceae</taxon>
        <taxon>Malvoideae</taxon>
        <taxon>Hibiscus</taxon>
    </lineage>
</organism>
<name>A0ABR2G0C2_9ROSI</name>
<proteinExistence type="predicted"/>
<dbReference type="Proteomes" id="UP001472677">
    <property type="component" value="Unassembled WGS sequence"/>
</dbReference>
<protein>
    <submittedName>
        <fullName evidence="1">Uncharacterized protein</fullName>
    </submittedName>
</protein>
<reference evidence="1 2" key="1">
    <citation type="journal article" date="2024" name="G3 (Bethesda)">
        <title>Genome assembly of Hibiscus sabdariffa L. provides insights into metabolisms of medicinal natural products.</title>
        <authorList>
            <person name="Kim T."/>
        </authorList>
    </citation>
    <scope>NUCLEOTIDE SEQUENCE [LARGE SCALE GENOMIC DNA]</scope>
    <source>
        <strain evidence="1">TK-2024</strain>
        <tissue evidence="1">Old leaves</tissue>
    </source>
</reference>
<dbReference type="EMBL" id="JBBPBM010000004">
    <property type="protein sequence ID" value="KAK8589971.1"/>
    <property type="molecule type" value="Genomic_DNA"/>
</dbReference>
<keyword evidence="2" id="KW-1185">Reference proteome</keyword>
<comment type="caution">
    <text evidence="1">The sequence shown here is derived from an EMBL/GenBank/DDBJ whole genome shotgun (WGS) entry which is preliminary data.</text>
</comment>
<gene>
    <name evidence="1" type="ORF">V6N12_024358</name>
</gene>
<accession>A0ABR2G0C2</accession>
<evidence type="ECO:0000313" key="1">
    <source>
        <dbReference type="EMBL" id="KAK8589971.1"/>
    </source>
</evidence>
<sequence>MQAELCNTVVDAGVGRGMNFHAGIGDSEENIMFITEDHDVHLLDDDDDDVETVIAYANERNGLDVEDDVWSVAIARLGLGNEQLV</sequence>